<organism evidence="2 3">
    <name type="scientific">Geodermatophilus poikilotrophus</name>
    <dbReference type="NCBI Taxonomy" id="1333667"/>
    <lineage>
        <taxon>Bacteria</taxon>
        <taxon>Bacillati</taxon>
        <taxon>Actinomycetota</taxon>
        <taxon>Actinomycetes</taxon>
        <taxon>Geodermatophilales</taxon>
        <taxon>Geodermatophilaceae</taxon>
        <taxon>Geodermatophilus</taxon>
    </lineage>
</organism>
<gene>
    <name evidence="2" type="ORF">SAMN04488546_4585</name>
</gene>
<reference evidence="3" key="1">
    <citation type="submission" date="2016-10" db="EMBL/GenBank/DDBJ databases">
        <authorList>
            <person name="Varghese N."/>
            <person name="Submissions S."/>
        </authorList>
    </citation>
    <scope>NUCLEOTIDE SEQUENCE [LARGE SCALE GENOMIC DNA]</scope>
    <source>
        <strain evidence="3">DSM 44209</strain>
    </source>
</reference>
<evidence type="ECO:0000313" key="2">
    <source>
        <dbReference type="EMBL" id="SET99284.1"/>
    </source>
</evidence>
<evidence type="ECO:0000313" key="3">
    <source>
        <dbReference type="Proteomes" id="UP000198507"/>
    </source>
</evidence>
<feature type="compositionally biased region" description="Pro residues" evidence="1">
    <location>
        <begin position="83"/>
        <end position="92"/>
    </location>
</feature>
<sequence length="92" mass="9830">MGRDGRCSWDDGQVMSLVAQALDDGEAGCDEPPTSSAQDHRPAELSLADVVDAGRAAFVWLDVIVSLRHVTRHDGLPREPRPVMSPAPTGLP</sequence>
<proteinExistence type="predicted"/>
<accession>A0A1I0IQ13</accession>
<dbReference type="RefSeq" id="WP_091448704.1">
    <property type="nucleotide sequence ID" value="NZ_FOIE01000014.1"/>
</dbReference>
<dbReference type="OrthoDB" id="5190650at2"/>
<evidence type="ECO:0000256" key="1">
    <source>
        <dbReference type="SAM" id="MobiDB-lite"/>
    </source>
</evidence>
<dbReference type="AlphaFoldDB" id="A0A1I0IQ13"/>
<keyword evidence="3" id="KW-1185">Reference proteome</keyword>
<name>A0A1I0IQ13_9ACTN</name>
<protein>
    <submittedName>
        <fullName evidence="2">Uncharacterized protein</fullName>
    </submittedName>
</protein>
<feature type="compositionally biased region" description="Basic and acidic residues" evidence="1">
    <location>
        <begin position="72"/>
        <end position="81"/>
    </location>
</feature>
<feature type="region of interest" description="Disordered" evidence="1">
    <location>
        <begin position="71"/>
        <end position="92"/>
    </location>
</feature>
<dbReference type="Proteomes" id="UP000198507">
    <property type="component" value="Unassembled WGS sequence"/>
</dbReference>
<dbReference type="EMBL" id="FOIE01000014">
    <property type="protein sequence ID" value="SET99284.1"/>
    <property type="molecule type" value="Genomic_DNA"/>
</dbReference>